<evidence type="ECO:0000256" key="1">
    <source>
        <dbReference type="SAM" id="Phobius"/>
    </source>
</evidence>
<dbReference type="Proteomes" id="UP001597521">
    <property type="component" value="Unassembled WGS sequence"/>
</dbReference>
<dbReference type="PANTHER" id="PTHR41795:SF1">
    <property type="entry name" value="EXOPOLYSACCHARIDE SYNTHESIS PROTEIN"/>
    <property type="match status" value="1"/>
</dbReference>
<evidence type="ECO:0000313" key="3">
    <source>
        <dbReference type="Proteomes" id="UP001597521"/>
    </source>
</evidence>
<proteinExistence type="predicted"/>
<feature type="transmembrane region" description="Helical" evidence="1">
    <location>
        <begin position="125"/>
        <end position="144"/>
    </location>
</feature>
<feature type="transmembrane region" description="Helical" evidence="1">
    <location>
        <begin position="164"/>
        <end position="189"/>
    </location>
</feature>
<dbReference type="EMBL" id="JBHUNP010000001">
    <property type="protein sequence ID" value="MFD2647932.1"/>
    <property type="molecule type" value="Genomic_DNA"/>
</dbReference>
<dbReference type="RefSeq" id="WP_386832975.1">
    <property type="nucleotide sequence ID" value="NZ_JBHUNP010000001.1"/>
</dbReference>
<keyword evidence="1" id="KW-0812">Transmembrane</keyword>
<dbReference type="Pfam" id="PF06055">
    <property type="entry name" value="ExoD"/>
    <property type="match status" value="1"/>
</dbReference>
<dbReference type="PIRSF" id="PIRSF033239">
    <property type="entry name" value="ExoD"/>
    <property type="match status" value="1"/>
</dbReference>
<protein>
    <submittedName>
        <fullName evidence="2">Exopolysaccharide biosynthesis protein</fullName>
    </submittedName>
</protein>
<accession>A0ABW5QJQ9</accession>
<organism evidence="2 3">
    <name type="scientific">Devosia albogilva</name>
    <dbReference type="NCBI Taxonomy" id="429726"/>
    <lineage>
        <taxon>Bacteria</taxon>
        <taxon>Pseudomonadati</taxon>
        <taxon>Pseudomonadota</taxon>
        <taxon>Alphaproteobacteria</taxon>
        <taxon>Hyphomicrobiales</taxon>
        <taxon>Devosiaceae</taxon>
        <taxon>Devosia</taxon>
    </lineage>
</organism>
<evidence type="ECO:0000313" key="2">
    <source>
        <dbReference type="EMBL" id="MFD2647932.1"/>
    </source>
</evidence>
<sequence>MTPIEARVEAIATSIREAEGGLTAGTLIGLLGPTSHTMAILVLSVLNMIPGPPGYGGTVAIAMMGVTLAMLLDWPLRLDGWIGQRRLSHKLVVRVMDRLVMLARLFGRVSKPRLEWLAGETAQRVTGLFILLVCLPMVVPIPLINAVPNVGIAVITVSRVNRDGVGVLIGGVIAILGLGIAVAAIWGVVHLARSVFGI</sequence>
<keyword evidence="3" id="KW-1185">Reference proteome</keyword>
<name>A0ABW5QJQ9_9HYPH</name>
<feature type="transmembrane region" description="Helical" evidence="1">
    <location>
        <begin position="21"/>
        <end position="49"/>
    </location>
</feature>
<reference evidence="3" key="1">
    <citation type="journal article" date="2019" name="Int. J. Syst. Evol. Microbiol.">
        <title>The Global Catalogue of Microorganisms (GCM) 10K type strain sequencing project: providing services to taxonomists for standard genome sequencing and annotation.</title>
        <authorList>
            <consortium name="The Broad Institute Genomics Platform"/>
            <consortium name="The Broad Institute Genome Sequencing Center for Infectious Disease"/>
            <person name="Wu L."/>
            <person name="Ma J."/>
        </authorList>
    </citation>
    <scope>NUCLEOTIDE SEQUENCE [LARGE SCALE GENOMIC DNA]</scope>
    <source>
        <strain evidence="3">CCM 7427</strain>
    </source>
</reference>
<gene>
    <name evidence="2" type="ORF">ACFSX5_09025</name>
</gene>
<keyword evidence="1" id="KW-1133">Transmembrane helix</keyword>
<comment type="caution">
    <text evidence="2">The sequence shown here is derived from an EMBL/GenBank/DDBJ whole genome shotgun (WGS) entry which is preliminary data.</text>
</comment>
<dbReference type="PANTHER" id="PTHR41795">
    <property type="entry name" value="EXOPOLYSACCHARIDE SYNTHESIS PROTEIN"/>
    <property type="match status" value="1"/>
</dbReference>
<dbReference type="InterPro" id="IPR010331">
    <property type="entry name" value="ExoD"/>
</dbReference>
<feature type="transmembrane region" description="Helical" evidence="1">
    <location>
        <begin position="55"/>
        <end position="76"/>
    </location>
</feature>
<keyword evidence="1" id="KW-0472">Membrane</keyword>